<reference evidence="2" key="1">
    <citation type="submission" date="2022-04" db="EMBL/GenBank/DDBJ databases">
        <title>A functionally conserved STORR gene fusion in Papaver species that diverged 16.8 million years ago.</title>
        <authorList>
            <person name="Catania T."/>
        </authorList>
    </citation>
    <scope>NUCLEOTIDE SEQUENCE</scope>
    <source>
        <strain evidence="2">S-188037</strain>
    </source>
</reference>
<feature type="domain" description="F-box" evidence="1">
    <location>
        <begin position="22"/>
        <end position="69"/>
    </location>
</feature>
<evidence type="ECO:0000259" key="1">
    <source>
        <dbReference type="PROSITE" id="PS50181"/>
    </source>
</evidence>
<dbReference type="Gene3D" id="1.20.1280.50">
    <property type="match status" value="1"/>
</dbReference>
<dbReference type="PANTHER" id="PTHR38926">
    <property type="entry name" value="F-BOX DOMAIN CONTAINING PROTEIN, EXPRESSED"/>
    <property type="match status" value="1"/>
</dbReference>
<dbReference type="SUPFAM" id="SSF52047">
    <property type="entry name" value="RNI-like"/>
    <property type="match status" value="1"/>
</dbReference>
<dbReference type="Pfam" id="PF12937">
    <property type="entry name" value="F-box-like"/>
    <property type="match status" value="1"/>
</dbReference>
<dbReference type="Proteomes" id="UP001202328">
    <property type="component" value="Unassembled WGS sequence"/>
</dbReference>
<dbReference type="EMBL" id="JAJJMB010011222">
    <property type="protein sequence ID" value="KAI3903574.1"/>
    <property type="molecule type" value="Genomic_DNA"/>
</dbReference>
<accession>A0AAD4SFJ6</accession>
<proteinExistence type="predicted"/>
<protein>
    <recommendedName>
        <fullName evidence="1">F-box domain-containing protein</fullName>
    </recommendedName>
</protein>
<dbReference type="InterPro" id="IPR001810">
    <property type="entry name" value="F-box_dom"/>
</dbReference>
<dbReference type="InterPro" id="IPR036047">
    <property type="entry name" value="F-box-like_dom_sf"/>
</dbReference>
<dbReference type="PANTHER" id="PTHR38926:SF2">
    <property type="entry name" value="F-BOX_LRR-REPEAT PROTEIN 21-RELATED"/>
    <property type="match status" value="1"/>
</dbReference>
<organism evidence="2 3">
    <name type="scientific">Papaver atlanticum</name>
    <dbReference type="NCBI Taxonomy" id="357466"/>
    <lineage>
        <taxon>Eukaryota</taxon>
        <taxon>Viridiplantae</taxon>
        <taxon>Streptophyta</taxon>
        <taxon>Embryophyta</taxon>
        <taxon>Tracheophyta</taxon>
        <taxon>Spermatophyta</taxon>
        <taxon>Magnoliopsida</taxon>
        <taxon>Ranunculales</taxon>
        <taxon>Papaveraceae</taxon>
        <taxon>Papaveroideae</taxon>
        <taxon>Papaver</taxon>
    </lineage>
</organism>
<dbReference type="AlphaFoldDB" id="A0AAD4SFJ6"/>
<comment type="caution">
    <text evidence="2">The sequence shown here is derived from an EMBL/GenBank/DDBJ whole genome shotgun (WGS) entry which is preliminary data.</text>
</comment>
<dbReference type="PROSITE" id="PS50181">
    <property type="entry name" value="FBOX"/>
    <property type="match status" value="1"/>
</dbReference>
<dbReference type="SUPFAM" id="SSF81383">
    <property type="entry name" value="F-box domain"/>
    <property type="match status" value="1"/>
</dbReference>
<sequence>MDCILNNQTPITTEDPSSSEEVRNWLELPHNVISHIFLKLGAIDILLSAQSVCPTWRKVSKEPSLFRSIDMRNRSDLFDGKMYDLEKLARVAVDRSCGQLIEFSMDCFGNNELLAHLADKSCELRCLRLVSSYEVRGDALIDVAKKAVMLEELEICHCSFLEDTLIVVGNSCPQLKSLRLNHRGYMPTHVESDNEVLAIAGYMPELRHLQLLGSKLTNVGLKAILDGCLHLESLDLRQCFNVNLEWDLLRTCRNRFIKLRLPNDSTDDNEFDDATDDRFSERSWSRYLTFDLDTDSSDYNPNFDFYHYDSDLDYPYFICGNKLPFDPEDYFG</sequence>
<gene>
    <name evidence="2" type="ORF">MKW98_032228</name>
</gene>
<dbReference type="InterPro" id="IPR032675">
    <property type="entry name" value="LRR_dom_sf"/>
</dbReference>
<name>A0AAD4SFJ6_9MAGN</name>
<evidence type="ECO:0000313" key="3">
    <source>
        <dbReference type="Proteomes" id="UP001202328"/>
    </source>
</evidence>
<evidence type="ECO:0000313" key="2">
    <source>
        <dbReference type="EMBL" id="KAI3903574.1"/>
    </source>
</evidence>
<dbReference type="Gene3D" id="3.80.10.10">
    <property type="entry name" value="Ribonuclease Inhibitor"/>
    <property type="match status" value="1"/>
</dbReference>
<keyword evidence="3" id="KW-1185">Reference proteome</keyword>
<dbReference type="CDD" id="cd22164">
    <property type="entry name" value="F-box_AtSKIP19-like"/>
    <property type="match status" value="1"/>
</dbReference>
<dbReference type="SMART" id="SM00256">
    <property type="entry name" value="FBOX"/>
    <property type="match status" value="1"/>
</dbReference>